<evidence type="ECO:0000313" key="9">
    <source>
        <dbReference type="Proteomes" id="UP000253273"/>
    </source>
</evidence>
<dbReference type="OrthoDB" id="198497at2157"/>
<dbReference type="PANTHER" id="PTHR30349:SF41">
    <property type="entry name" value="INTEGRASE_RECOMBINASE PROTEIN MJ0367-RELATED"/>
    <property type="match status" value="1"/>
</dbReference>
<feature type="domain" description="Tyr recombinase" evidence="6">
    <location>
        <begin position="139"/>
        <end position="360"/>
    </location>
</feature>
<dbReference type="InterPro" id="IPR011010">
    <property type="entry name" value="DNA_brk_join_enz"/>
</dbReference>
<dbReference type="EMBL" id="CP031150">
    <property type="protein sequence ID" value="AXG07229.1"/>
    <property type="molecule type" value="Genomic_DNA"/>
</dbReference>
<dbReference type="SUPFAM" id="SSF56349">
    <property type="entry name" value="DNA breaking-rejoining enzymes"/>
    <property type="match status" value="1"/>
</dbReference>
<keyword evidence="3" id="KW-0233">DNA recombination</keyword>
<dbReference type="Proteomes" id="UP000253273">
    <property type="component" value="Chromosome"/>
</dbReference>
<dbReference type="InterPro" id="IPR004107">
    <property type="entry name" value="Integrase_SAM-like_N"/>
</dbReference>
<dbReference type="PROSITE" id="PS51900">
    <property type="entry name" value="CB"/>
    <property type="match status" value="1"/>
</dbReference>
<dbReference type="Gene3D" id="1.10.443.10">
    <property type="entry name" value="Intergrase catalytic core"/>
    <property type="match status" value="1"/>
</dbReference>
<evidence type="ECO:0000256" key="3">
    <source>
        <dbReference type="ARBA" id="ARBA00023172"/>
    </source>
</evidence>
<dbReference type="CDD" id="cd00397">
    <property type="entry name" value="DNA_BRE_C"/>
    <property type="match status" value="1"/>
</dbReference>
<gene>
    <name evidence="8" type="ORF">DU500_12800</name>
</gene>
<dbReference type="InterPro" id="IPR050090">
    <property type="entry name" value="Tyrosine_recombinase_XerCD"/>
</dbReference>
<evidence type="ECO:0000313" key="8">
    <source>
        <dbReference type="EMBL" id="AXG07229.1"/>
    </source>
</evidence>
<dbReference type="InterPro" id="IPR002104">
    <property type="entry name" value="Integrase_catalytic"/>
</dbReference>
<dbReference type="GO" id="GO:0003677">
    <property type="term" value="F:DNA binding"/>
    <property type="evidence" value="ECO:0007669"/>
    <property type="project" value="UniProtKB-UniRule"/>
</dbReference>
<keyword evidence="9" id="KW-1185">Reference proteome</keyword>
<evidence type="ECO:0000256" key="2">
    <source>
        <dbReference type="ARBA" id="ARBA00023125"/>
    </source>
</evidence>
<evidence type="ECO:0000256" key="4">
    <source>
        <dbReference type="PROSITE-ProRule" id="PRU01248"/>
    </source>
</evidence>
<evidence type="ECO:0000256" key="5">
    <source>
        <dbReference type="SAM" id="MobiDB-lite"/>
    </source>
</evidence>
<evidence type="ECO:0000259" key="7">
    <source>
        <dbReference type="PROSITE" id="PS51900"/>
    </source>
</evidence>
<dbReference type="RefSeq" id="WP_114586361.1">
    <property type="nucleotide sequence ID" value="NZ_CP031150.1"/>
</dbReference>
<protein>
    <submittedName>
        <fullName evidence="8">Site-specific integrase</fullName>
    </submittedName>
</protein>
<sequence length="371" mass="42649">MSNEVPDIASEANLEDRLADLLEQTTDSLEPISPERALSLYLDDKGRDCQQATVDAHRSRLRFLIKWCESNGINNLNDLTARDLHEFRVWRRQELNTVSEKTQMDTLRVFIRWCESIGAVTPNLYRKVDSPNLEAGENARETVLHAERAREILTYLEQYEYGTVDHVCWLTLSETGMRLGGARALDIRDFHPDAETPHFDVRHRPEADTPIKNKSRGERQIAISAEACKIIEDYLQHQRPDVEDEYGREPLLATSHGRVARSTIRTYIYRWSRPCVRDAECPHDRNPDECEAATDRNRAAQCPSSVTPHPIRRGYITQLLRAGVPVETVSERCNVSPAIIDQHYDVRSEEDKMRQRQQVLDDVQGGGTRYT</sequence>
<feature type="region of interest" description="Disordered" evidence="5">
    <location>
        <begin position="196"/>
        <end position="216"/>
    </location>
</feature>
<dbReference type="Gene3D" id="1.10.150.130">
    <property type="match status" value="1"/>
</dbReference>
<proteinExistence type="predicted"/>
<dbReference type="Pfam" id="PF00589">
    <property type="entry name" value="Phage_integrase"/>
    <property type="match status" value="1"/>
</dbReference>
<dbReference type="GeneID" id="37284279"/>
<name>A0A345E4V7_9EURY</name>
<dbReference type="InterPro" id="IPR044068">
    <property type="entry name" value="CB"/>
</dbReference>
<dbReference type="AlphaFoldDB" id="A0A345E4V7"/>
<dbReference type="KEGG" id="haj:DU500_12800"/>
<evidence type="ECO:0000256" key="1">
    <source>
        <dbReference type="ARBA" id="ARBA00022908"/>
    </source>
</evidence>
<dbReference type="GO" id="GO:0015074">
    <property type="term" value="P:DNA integration"/>
    <property type="evidence" value="ECO:0007669"/>
    <property type="project" value="UniProtKB-KW"/>
</dbReference>
<dbReference type="PANTHER" id="PTHR30349">
    <property type="entry name" value="PHAGE INTEGRASE-RELATED"/>
    <property type="match status" value="1"/>
</dbReference>
<evidence type="ECO:0000259" key="6">
    <source>
        <dbReference type="PROSITE" id="PS51898"/>
    </source>
</evidence>
<feature type="region of interest" description="Disordered" evidence="5">
    <location>
        <begin position="346"/>
        <end position="371"/>
    </location>
</feature>
<accession>A0A345E4V7</accession>
<feature type="domain" description="Core-binding (CB)" evidence="7">
    <location>
        <begin position="32"/>
        <end position="115"/>
    </location>
</feature>
<keyword evidence="2 4" id="KW-0238">DNA-binding</keyword>
<dbReference type="GO" id="GO:0006310">
    <property type="term" value="P:DNA recombination"/>
    <property type="evidence" value="ECO:0007669"/>
    <property type="project" value="UniProtKB-KW"/>
</dbReference>
<dbReference type="InterPro" id="IPR013762">
    <property type="entry name" value="Integrase-like_cat_sf"/>
</dbReference>
<organism evidence="8 9">
    <name type="scientific">Haloplanus rubicundus</name>
    <dbReference type="NCBI Taxonomy" id="1547898"/>
    <lineage>
        <taxon>Archaea</taxon>
        <taxon>Methanobacteriati</taxon>
        <taxon>Methanobacteriota</taxon>
        <taxon>Stenosarchaea group</taxon>
        <taxon>Halobacteria</taxon>
        <taxon>Halobacteriales</taxon>
        <taxon>Haloferacaceae</taxon>
        <taxon>Haloplanus</taxon>
    </lineage>
</organism>
<dbReference type="InterPro" id="IPR010998">
    <property type="entry name" value="Integrase_recombinase_N"/>
</dbReference>
<dbReference type="PROSITE" id="PS51898">
    <property type="entry name" value="TYR_RECOMBINASE"/>
    <property type="match status" value="1"/>
</dbReference>
<dbReference type="Pfam" id="PF02899">
    <property type="entry name" value="Phage_int_SAM_1"/>
    <property type="match status" value="1"/>
</dbReference>
<keyword evidence="1" id="KW-0229">DNA integration</keyword>
<reference evidence="8 9" key="1">
    <citation type="submission" date="2018-07" db="EMBL/GenBank/DDBJ databases">
        <title>Genome sequences of Haloplanus sp. CBA1113.</title>
        <authorList>
            <person name="Kim Y.B."/>
            <person name="Roh S.W."/>
        </authorList>
    </citation>
    <scope>NUCLEOTIDE SEQUENCE [LARGE SCALE GENOMIC DNA]</scope>
    <source>
        <strain evidence="8 9">CBA1113</strain>
    </source>
</reference>